<name>A0A1D3D6T2_9EIME</name>
<dbReference type="VEuPathDB" id="ToxoDB:cyc_05042"/>
<protein>
    <submittedName>
        <fullName evidence="2">Uncharacterized protein</fullName>
    </submittedName>
</protein>
<accession>A0A1D3D6T2</accession>
<evidence type="ECO:0000313" key="3">
    <source>
        <dbReference type="Proteomes" id="UP000095192"/>
    </source>
</evidence>
<organism evidence="2 3">
    <name type="scientific">Cyclospora cayetanensis</name>
    <dbReference type="NCBI Taxonomy" id="88456"/>
    <lineage>
        <taxon>Eukaryota</taxon>
        <taxon>Sar</taxon>
        <taxon>Alveolata</taxon>
        <taxon>Apicomplexa</taxon>
        <taxon>Conoidasida</taxon>
        <taxon>Coccidia</taxon>
        <taxon>Eucoccidiorida</taxon>
        <taxon>Eimeriorina</taxon>
        <taxon>Eimeriidae</taxon>
        <taxon>Cyclospora</taxon>
    </lineage>
</organism>
<reference evidence="2 3" key="1">
    <citation type="journal article" date="2016" name="BMC Genomics">
        <title>Comparative genomics reveals Cyclospora cayetanensis possesses coccidia-like metabolism and invasion components but unique surface antigens.</title>
        <authorList>
            <person name="Liu S."/>
            <person name="Wang L."/>
            <person name="Zheng H."/>
            <person name="Xu Z."/>
            <person name="Roellig D.M."/>
            <person name="Li N."/>
            <person name="Frace M.A."/>
            <person name="Tang K."/>
            <person name="Arrowood M.J."/>
            <person name="Moss D.M."/>
            <person name="Zhang L."/>
            <person name="Feng Y."/>
            <person name="Xiao L."/>
        </authorList>
    </citation>
    <scope>NUCLEOTIDE SEQUENCE [LARGE SCALE GENOMIC DNA]</scope>
    <source>
        <strain evidence="2 3">CHN_HEN01</strain>
    </source>
</reference>
<gene>
    <name evidence="2" type="ORF">cyc_05042</name>
</gene>
<comment type="caution">
    <text evidence="2">The sequence shown here is derived from an EMBL/GenBank/DDBJ whole genome shotgun (WGS) entry which is preliminary data.</text>
</comment>
<dbReference type="Proteomes" id="UP000095192">
    <property type="component" value="Unassembled WGS sequence"/>
</dbReference>
<keyword evidence="3" id="KW-1185">Reference proteome</keyword>
<dbReference type="AlphaFoldDB" id="A0A1D3D6T2"/>
<sequence>MMGLALLSTLEAPPLHGVDVLFSPCSKHDHVDQDQPHLRLSTLELPYRNWGAPLCKVPAQRRSAVVDVTNKEEGRAAPSHKGPPVNRCSRGATKQIAELSGVLQPPWEP</sequence>
<feature type="region of interest" description="Disordered" evidence="1">
    <location>
        <begin position="71"/>
        <end position="91"/>
    </location>
</feature>
<dbReference type="InParanoid" id="A0A1D3D6T2"/>
<proteinExistence type="predicted"/>
<evidence type="ECO:0000256" key="1">
    <source>
        <dbReference type="SAM" id="MobiDB-lite"/>
    </source>
</evidence>
<evidence type="ECO:0000313" key="2">
    <source>
        <dbReference type="EMBL" id="OEH79164.1"/>
    </source>
</evidence>
<dbReference type="EMBL" id="JROU02000467">
    <property type="protein sequence ID" value="OEH79164.1"/>
    <property type="molecule type" value="Genomic_DNA"/>
</dbReference>